<keyword evidence="1" id="KW-0255">Endonuclease</keyword>
<dbReference type="PANTHER" id="PTHR33710">
    <property type="entry name" value="BNAC02G09200D PROTEIN"/>
    <property type="match status" value="1"/>
</dbReference>
<accession>A0A2P5C084</accession>
<sequence>MRFCACLRNFGGIDRSAAAMSHIRTSLLDCGLCDLGFSGFPYTWMNKRRNDDFIQEKLDRYFCSDDWRQLFTHWLVEHGDFLSSYHCPVFLWLEKGMEDLVETSHTGFKFESFWLKEIGCQEVVEETWMGESFSNNVLFDFQGQLDSCVARLKTWSAQTFRSLRKSIKRTRKRISQLYKVSDVAGKVGEIRILENKLEDLLNKEETY</sequence>
<organism evidence="1 2">
    <name type="scientific">Parasponia andersonii</name>
    <name type="common">Sponia andersonii</name>
    <dbReference type="NCBI Taxonomy" id="3476"/>
    <lineage>
        <taxon>Eukaryota</taxon>
        <taxon>Viridiplantae</taxon>
        <taxon>Streptophyta</taxon>
        <taxon>Embryophyta</taxon>
        <taxon>Tracheophyta</taxon>
        <taxon>Spermatophyta</taxon>
        <taxon>Magnoliopsida</taxon>
        <taxon>eudicotyledons</taxon>
        <taxon>Gunneridae</taxon>
        <taxon>Pentapetalae</taxon>
        <taxon>rosids</taxon>
        <taxon>fabids</taxon>
        <taxon>Rosales</taxon>
        <taxon>Cannabaceae</taxon>
        <taxon>Parasponia</taxon>
    </lineage>
</organism>
<keyword evidence="1" id="KW-0540">Nuclease</keyword>
<dbReference type="AlphaFoldDB" id="A0A2P5C084"/>
<dbReference type="SUPFAM" id="SSF56219">
    <property type="entry name" value="DNase I-like"/>
    <property type="match status" value="1"/>
</dbReference>
<reference evidence="2" key="1">
    <citation type="submission" date="2016-06" db="EMBL/GenBank/DDBJ databases">
        <title>Parallel loss of symbiosis genes in relatives of nitrogen-fixing non-legume Parasponia.</title>
        <authorList>
            <person name="Van Velzen R."/>
            <person name="Holmer R."/>
            <person name="Bu F."/>
            <person name="Rutten L."/>
            <person name="Van Zeijl A."/>
            <person name="Liu W."/>
            <person name="Santuari L."/>
            <person name="Cao Q."/>
            <person name="Sharma T."/>
            <person name="Shen D."/>
            <person name="Roswanjaya Y."/>
            <person name="Wardhani T."/>
            <person name="Kalhor M.S."/>
            <person name="Jansen J."/>
            <person name="Van den Hoogen J."/>
            <person name="Gungor B."/>
            <person name="Hartog M."/>
            <person name="Hontelez J."/>
            <person name="Verver J."/>
            <person name="Yang W.-C."/>
            <person name="Schijlen E."/>
            <person name="Repin R."/>
            <person name="Schilthuizen M."/>
            <person name="Schranz E."/>
            <person name="Heidstra R."/>
            <person name="Miyata K."/>
            <person name="Fedorova E."/>
            <person name="Kohlen W."/>
            <person name="Bisseling T."/>
            <person name="Smit S."/>
            <person name="Geurts R."/>
        </authorList>
    </citation>
    <scope>NUCLEOTIDE SEQUENCE [LARGE SCALE GENOMIC DNA]</scope>
    <source>
        <strain evidence="2">cv. WU1-14</strain>
    </source>
</reference>
<dbReference type="InterPro" id="IPR036691">
    <property type="entry name" value="Endo/exonu/phosph_ase_sf"/>
</dbReference>
<dbReference type="Gene3D" id="3.60.10.10">
    <property type="entry name" value="Endonuclease/exonuclease/phosphatase"/>
    <property type="match status" value="1"/>
</dbReference>
<keyword evidence="1" id="KW-0269">Exonuclease</keyword>
<gene>
    <name evidence="1" type="ORF">PanWU01x14_195290</name>
</gene>
<evidence type="ECO:0000313" key="1">
    <source>
        <dbReference type="EMBL" id="PON54450.1"/>
    </source>
</evidence>
<dbReference type="EMBL" id="JXTB01000195">
    <property type="protein sequence ID" value="PON54450.1"/>
    <property type="molecule type" value="Genomic_DNA"/>
</dbReference>
<dbReference type="GO" id="GO:0004527">
    <property type="term" value="F:exonuclease activity"/>
    <property type="evidence" value="ECO:0007669"/>
    <property type="project" value="UniProtKB-KW"/>
</dbReference>
<name>A0A2P5C084_PARAD</name>
<dbReference type="Proteomes" id="UP000237105">
    <property type="component" value="Unassembled WGS sequence"/>
</dbReference>
<comment type="caution">
    <text evidence="1">The sequence shown here is derived from an EMBL/GenBank/DDBJ whole genome shotgun (WGS) entry which is preliminary data.</text>
</comment>
<keyword evidence="1" id="KW-0378">Hydrolase</keyword>
<protein>
    <submittedName>
        <fullName evidence="1">Endonuclease/exonuclease/phosphatase</fullName>
    </submittedName>
</protein>
<evidence type="ECO:0000313" key="2">
    <source>
        <dbReference type="Proteomes" id="UP000237105"/>
    </source>
</evidence>
<dbReference type="GO" id="GO:0004519">
    <property type="term" value="F:endonuclease activity"/>
    <property type="evidence" value="ECO:0007669"/>
    <property type="project" value="UniProtKB-KW"/>
</dbReference>
<keyword evidence="2" id="KW-1185">Reference proteome</keyword>
<proteinExistence type="predicted"/>
<dbReference type="PANTHER" id="PTHR33710:SF71">
    <property type="entry name" value="ENDONUCLEASE_EXONUCLEASE_PHOSPHATASE DOMAIN-CONTAINING PROTEIN"/>
    <property type="match status" value="1"/>
</dbReference>
<dbReference type="OrthoDB" id="1113909at2759"/>